<keyword evidence="2" id="KW-1185">Reference proteome</keyword>
<dbReference type="EnsemblPlants" id="QL02p017542:mrna">
    <property type="protein sequence ID" value="QL02p017542:mrna"/>
    <property type="gene ID" value="QL02p017542"/>
</dbReference>
<protein>
    <submittedName>
        <fullName evidence="1">Uncharacterized protein</fullName>
    </submittedName>
</protein>
<evidence type="ECO:0000313" key="1">
    <source>
        <dbReference type="EnsemblPlants" id="QL02p017542:mrna"/>
    </source>
</evidence>
<sequence>MVRKSRVVCGYPSSFRDWKSRIIISNPIHTPLPFSPTMSIEEFPSPPRTWKGKKKKCESVWTDPVTALGWMHNIISEDELKALSLVPSHEPVSRHIHKLVQVLGESLRMMTDYLTTEEKLVMANSWAEATKAESSKLRKDLIEAMGEANDAKTNLKEVSDELRIEKMLVIQKE</sequence>
<dbReference type="InParanoid" id="A0A7N2QYM1"/>
<name>A0A7N2QYM1_QUELO</name>
<accession>A0A7N2QYM1</accession>
<reference evidence="1" key="2">
    <citation type="submission" date="2021-01" db="UniProtKB">
        <authorList>
            <consortium name="EnsemblPlants"/>
        </authorList>
    </citation>
    <scope>IDENTIFICATION</scope>
</reference>
<organism evidence="1 2">
    <name type="scientific">Quercus lobata</name>
    <name type="common">Valley oak</name>
    <dbReference type="NCBI Taxonomy" id="97700"/>
    <lineage>
        <taxon>Eukaryota</taxon>
        <taxon>Viridiplantae</taxon>
        <taxon>Streptophyta</taxon>
        <taxon>Embryophyta</taxon>
        <taxon>Tracheophyta</taxon>
        <taxon>Spermatophyta</taxon>
        <taxon>Magnoliopsida</taxon>
        <taxon>eudicotyledons</taxon>
        <taxon>Gunneridae</taxon>
        <taxon>Pentapetalae</taxon>
        <taxon>rosids</taxon>
        <taxon>fabids</taxon>
        <taxon>Fagales</taxon>
        <taxon>Fagaceae</taxon>
        <taxon>Quercus</taxon>
    </lineage>
</organism>
<dbReference type="AlphaFoldDB" id="A0A7N2QYM1"/>
<dbReference type="Proteomes" id="UP000594261">
    <property type="component" value="Chromosome 2"/>
</dbReference>
<proteinExistence type="predicted"/>
<dbReference type="Gramene" id="QL02p017542:mrna">
    <property type="protein sequence ID" value="QL02p017542:mrna"/>
    <property type="gene ID" value="QL02p017542"/>
</dbReference>
<reference evidence="2" key="1">
    <citation type="journal article" date="2016" name="G3 (Bethesda)">
        <title>First Draft Assembly and Annotation of the Genome of a California Endemic Oak Quercus lobata Nee (Fagaceae).</title>
        <authorList>
            <person name="Sork V.L."/>
            <person name="Fitz-Gibbon S.T."/>
            <person name="Puiu D."/>
            <person name="Crepeau M."/>
            <person name="Gugger P.F."/>
            <person name="Sherman R."/>
            <person name="Stevens K."/>
            <person name="Langley C.H."/>
            <person name="Pellegrini M."/>
            <person name="Salzberg S.L."/>
        </authorList>
    </citation>
    <scope>NUCLEOTIDE SEQUENCE [LARGE SCALE GENOMIC DNA]</scope>
    <source>
        <strain evidence="2">cv. SW786</strain>
    </source>
</reference>
<evidence type="ECO:0000313" key="2">
    <source>
        <dbReference type="Proteomes" id="UP000594261"/>
    </source>
</evidence>